<evidence type="ECO:0000313" key="1">
    <source>
        <dbReference type="EMBL" id="QNJ99603.1"/>
    </source>
</evidence>
<sequence length="258" mass="30204">MLKSTENYFMYDYPHLYPGPTNRLSYVSFRAYNRVQSYPIVKYKTMEIQCINFKPTGKSHDNLSKYYIRGELPRHWGDEFGLIRYPAFETFDGMMAELTPALHMDRHSPYHLNINEALHWPTRTKTFAPIKAHSMKDPNPLFMKNLEASVIYQSVSKGVDFDKMLMQFHRKIVFRASVLGLKVENFPGNDLLKECAVVLCIMLINASKFDKIWFGHTTETMRILDKYEEKIRTMCPELLGNGKWTPVPAPEIIVFRNM</sequence>
<dbReference type="GeneID" id="80550427"/>
<reference evidence="2" key="1">
    <citation type="journal article" date="2020" name="MSphere">
        <title>Insights into the evolutionary origin of Mediterranean sandfly fever viruses.</title>
        <authorList>
            <person name="Marklewitz M."/>
            <person name="Tchouassi D.P."/>
            <person name="Hieke C."/>
            <person name="Heyde V."/>
            <person name="Torto B."/>
            <person name="Sang R."/>
            <person name="Junglen S."/>
        </authorList>
    </citation>
    <scope>NUCLEOTIDE SEQUENCE [LARGE SCALE GENOMIC DNA]</scope>
    <source>
        <strain evidence="2">SP288-KE-2016</strain>
    </source>
</reference>
<protein>
    <submittedName>
        <fullName evidence="1">Nonstructural protein</fullName>
    </submittedName>
</protein>
<name>A0A7G8PYJ7_9VIRU</name>
<dbReference type="Proteomes" id="UP000679889">
    <property type="component" value="Genome"/>
</dbReference>
<dbReference type="RefSeq" id="YP_010840029.1">
    <property type="nucleotide sequence ID" value="NC_078347.1"/>
</dbReference>
<accession>A0A7G8PYJ7</accession>
<organism evidence="1 2">
    <name type="scientific">Embossos virus</name>
    <dbReference type="NCBI Taxonomy" id="2767008"/>
    <lineage>
        <taxon>Viruses</taxon>
        <taxon>Riboviria</taxon>
        <taxon>Orthornavirae</taxon>
        <taxon>Negarnaviricota</taxon>
        <taxon>Polyploviricotina</taxon>
        <taxon>Bunyaviricetes</taxon>
        <taxon>Hareavirales</taxon>
        <taxon>Phenuiviridae</taxon>
        <taxon>Phlebovirus</taxon>
        <taxon>Phlebovirus embossosense</taxon>
    </lineage>
</organism>
<gene>
    <name evidence="1" type="primary">NSs</name>
</gene>
<evidence type="ECO:0000313" key="2">
    <source>
        <dbReference type="Proteomes" id="UP000679889"/>
    </source>
</evidence>
<dbReference type="KEGG" id="vg:80550427"/>
<proteinExistence type="predicted"/>
<keyword evidence="2" id="KW-1185">Reference proteome</keyword>
<dbReference type="Pfam" id="PF11073">
    <property type="entry name" value="NSs"/>
    <property type="match status" value="1"/>
</dbReference>
<dbReference type="EMBL" id="MT270827">
    <property type="protein sequence ID" value="QNJ99603.1"/>
    <property type="molecule type" value="Genomic_RNA"/>
</dbReference>
<dbReference type="InterPro" id="IPR039434">
    <property type="entry name" value="NSs-like"/>
</dbReference>